<organism evidence="1 2">
    <name type="scientific">Xenorhabdus anantnagensis</name>
    <dbReference type="NCBI Taxonomy" id="3025875"/>
    <lineage>
        <taxon>Bacteria</taxon>
        <taxon>Pseudomonadati</taxon>
        <taxon>Pseudomonadota</taxon>
        <taxon>Gammaproteobacteria</taxon>
        <taxon>Enterobacterales</taxon>
        <taxon>Morganellaceae</taxon>
        <taxon>Xenorhabdus</taxon>
    </lineage>
</organism>
<dbReference type="EMBL" id="JAQRFN010000006">
    <property type="protein sequence ID" value="MDC9596514.1"/>
    <property type="molecule type" value="Genomic_DNA"/>
</dbReference>
<comment type="caution">
    <text evidence="1">The sequence shown here is derived from an EMBL/GenBank/DDBJ whole genome shotgun (WGS) entry which is preliminary data.</text>
</comment>
<evidence type="ECO:0000313" key="2">
    <source>
        <dbReference type="Proteomes" id="UP001220225"/>
    </source>
</evidence>
<evidence type="ECO:0000313" key="1">
    <source>
        <dbReference type="EMBL" id="MDC9596514.1"/>
    </source>
</evidence>
<accession>A0ABT5LQ38</accession>
<gene>
    <name evidence="1" type="ORF">PSI14_06415</name>
</gene>
<name>A0ABT5LQ38_9GAMM</name>
<reference evidence="1 2" key="1">
    <citation type="submission" date="2023-02" db="EMBL/GenBank/DDBJ databases">
        <title>Entomopathogenic bacteria.</title>
        <authorList>
            <person name="Machado R.A."/>
        </authorList>
    </citation>
    <scope>NUCLEOTIDE SEQUENCE [LARGE SCALE GENOMIC DNA]</scope>
    <source>
        <strain evidence="1 2">XENO-2</strain>
    </source>
</reference>
<sequence>MQIKLWVTLYLSRWGMYHSEIVTVSFFIKDSMKPMPFKRIFIYGPIMTLRYSGKFPDKNPQCISGTLFTPPIIIPANTTPTIKVVLTIRANKEFHTYIHIPT</sequence>
<keyword evidence="2" id="KW-1185">Reference proteome</keyword>
<dbReference type="RefSeq" id="WP_273575089.1">
    <property type="nucleotide sequence ID" value="NZ_JAQRFN010000006.1"/>
</dbReference>
<proteinExistence type="predicted"/>
<protein>
    <submittedName>
        <fullName evidence="1">Uncharacterized protein</fullName>
    </submittedName>
</protein>
<dbReference type="Proteomes" id="UP001220225">
    <property type="component" value="Unassembled WGS sequence"/>
</dbReference>